<feature type="region of interest" description="Disordered" evidence="4">
    <location>
        <begin position="257"/>
        <end position="389"/>
    </location>
</feature>
<dbReference type="PANTHER" id="PTHR24198">
    <property type="entry name" value="ANKYRIN REPEAT AND PROTEIN KINASE DOMAIN-CONTAINING PROTEIN"/>
    <property type="match status" value="1"/>
</dbReference>
<feature type="compositionally biased region" description="Basic residues" evidence="4">
    <location>
        <begin position="16"/>
        <end position="27"/>
    </location>
</feature>
<protein>
    <submittedName>
        <fullName evidence="5">Uncharacterized protein</fullName>
    </submittedName>
</protein>
<dbReference type="RefSeq" id="XP_004991543.1">
    <property type="nucleotide sequence ID" value="XM_004991486.1"/>
</dbReference>
<dbReference type="KEGG" id="sre:PTSG_07742"/>
<dbReference type="Proteomes" id="UP000007799">
    <property type="component" value="Unassembled WGS sequence"/>
</dbReference>
<keyword evidence="2 3" id="KW-0040">ANK repeat</keyword>
<evidence type="ECO:0000256" key="2">
    <source>
        <dbReference type="ARBA" id="ARBA00023043"/>
    </source>
</evidence>
<dbReference type="InterPro" id="IPR036770">
    <property type="entry name" value="Ankyrin_rpt-contain_sf"/>
</dbReference>
<feature type="compositionally biased region" description="Low complexity" evidence="4">
    <location>
        <begin position="46"/>
        <end position="59"/>
    </location>
</feature>
<proteinExistence type="predicted"/>
<dbReference type="PROSITE" id="PS50088">
    <property type="entry name" value="ANK_REPEAT"/>
    <property type="match status" value="2"/>
</dbReference>
<feature type="repeat" description="ANK" evidence="3">
    <location>
        <begin position="165"/>
        <end position="200"/>
    </location>
</feature>
<evidence type="ECO:0000256" key="1">
    <source>
        <dbReference type="ARBA" id="ARBA00022737"/>
    </source>
</evidence>
<dbReference type="eggNOG" id="KOG4369">
    <property type="taxonomic scope" value="Eukaryota"/>
</dbReference>
<dbReference type="InParanoid" id="F2UHN0"/>
<keyword evidence="6" id="KW-1185">Reference proteome</keyword>
<dbReference type="AlphaFoldDB" id="F2UHN0"/>
<feature type="compositionally biased region" description="Polar residues" evidence="4">
    <location>
        <begin position="309"/>
        <end position="330"/>
    </location>
</feature>
<evidence type="ECO:0000313" key="6">
    <source>
        <dbReference type="Proteomes" id="UP000007799"/>
    </source>
</evidence>
<dbReference type="PRINTS" id="PR01415">
    <property type="entry name" value="ANKYRIN"/>
</dbReference>
<name>F2UHN0_SALR5</name>
<dbReference type="PANTHER" id="PTHR24198:SF165">
    <property type="entry name" value="ANKYRIN REPEAT-CONTAINING PROTEIN-RELATED"/>
    <property type="match status" value="1"/>
</dbReference>
<accession>F2UHN0</accession>
<feature type="region of interest" description="Disordered" evidence="4">
    <location>
        <begin position="16"/>
        <end position="68"/>
    </location>
</feature>
<evidence type="ECO:0000256" key="3">
    <source>
        <dbReference type="PROSITE-ProRule" id="PRU00023"/>
    </source>
</evidence>
<sequence length="389" mass="42756">MDGDEWQELYWAKRQLKKQRRHHHPHGRSAEDSLRSALSASTPHLARAGVSRHGSSSSSHGGGYDTAPSAWHRQQMRSLAASPVAGSPQHRSRATTFKQHTLFADAEANDIEDCFHLMTEYGANVNEVHPRTRQTALHVACIHGSFEVATQLINHKANVDLMDGTGMTPLMLCLKHRKRYYLEIAQLLIAAGCDVNATNAFGRSALYFAVRNKDKKAVEMLGENSVPGALAAALALGYKHILHSLEQQNLERSVHAAVGTTPPHQQSQQQQQQQQEQQQQPLQQPSHDSQQQSQQRQQQPHASREDQRSTSTGPAHTAEATPTRSGNSFHANDDDDDDDDQVLINVGDDGDLPEITDAVEPPEHHHNNDNDNSNGDDGGDDGGGEQALT</sequence>
<dbReference type="GeneID" id="16072102"/>
<evidence type="ECO:0000313" key="5">
    <source>
        <dbReference type="EMBL" id="EGD76629.1"/>
    </source>
</evidence>
<dbReference type="EMBL" id="GL832974">
    <property type="protein sequence ID" value="EGD76629.1"/>
    <property type="molecule type" value="Genomic_DNA"/>
</dbReference>
<feature type="repeat" description="ANK" evidence="3">
    <location>
        <begin position="132"/>
        <end position="164"/>
    </location>
</feature>
<dbReference type="SMART" id="SM00248">
    <property type="entry name" value="ANK"/>
    <property type="match status" value="4"/>
</dbReference>
<dbReference type="PROSITE" id="PS50297">
    <property type="entry name" value="ANK_REP_REGION"/>
    <property type="match status" value="1"/>
</dbReference>
<dbReference type="Gene3D" id="1.25.40.20">
    <property type="entry name" value="Ankyrin repeat-containing domain"/>
    <property type="match status" value="1"/>
</dbReference>
<evidence type="ECO:0000256" key="4">
    <source>
        <dbReference type="SAM" id="MobiDB-lite"/>
    </source>
</evidence>
<gene>
    <name evidence="5" type="ORF">PTSG_07742</name>
</gene>
<dbReference type="STRING" id="946362.F2UHN0"/>
<feature type="compositionally biased region" description="Low complexity" evidence="4">
    <location>
        <begin position="262"/>
        <end position="301"/>
    </location>
</feature>
<dbReference type="SUPFAM" id="SSF48403">
    <property type="entry name" value="Ankyrin repeat"/>
    <property type="match status" value="1"/>
</dbReference>
<organism evidence="6">
    <name type="scientific">Salpingoeca rosetta (strain ATCC 50818 / BSB-021)</name>
    <dbReference type="NCBI Taxonomy" id="946362"/>
    <lineage>
        <taxon>Eukaryota</taxon>
        <taxon>Choanoflagellata</taxon>
        <taxon>Craspedida</taxon>
        <taxon>Salpingoecidae</taxon>
        <taxon>Salpingoeca</taxon>
    </lineage>
</organism>
<keyword evidence="1" id="KW-0677">Repeat</keyword>
<dbReference type="Pfam" id="PF12796">
    <property type="entry name" value="Ank_2"/>
    <property type="match status" value="1"/>
</dbReference>
<dbReference type="InterPro" id="IPR002110">
    <property type="entry name" value="Ankyrin_rpt"/>
</dbReference>
<dbReference type="OrthoDB" id="539213at2759"/>
<reference evidence="5" key="1">
    <citation type="submission" date="2009-08" db="EMBL/GenBank/DDBJ databases">
        <title>Annotation of Salpingoeca rosetta.</title>
        <authorList>
            <consortium name="The Broad Institute Genome Sequencing Platform"/>
            <person name="Russ C."/>
            <person name="Cuomo C."/>
            <person name="Burger G."/>
            <person name="Gray M.W."/>
            <person name="Holland P.W.H."/>
            <person name="King N."/>
            <person name="Lang F.B.F."/>
            <person name="Roger A.J."/>
            <person name="Ruiz-Trillo I."/>
            <person name="Young S.K."/>
            <person name="Zeng Q."/>
            <person name="Gargeya S."/>
            <person name="Alvarado L."/>
            <person name="Berlin A."/>
            <person name="Chapman S.B."/>
            <person name="Chen Z."/>
            <person name="Freedman E."/>
            <person name="Gellesch M."/>
            <person name="Goldberg J."/>
            <person name="Griggs A."/>
            <person name="Gujja S."/>
            <person name="Heilman E."/>
            <person name="Heiman D."/>
            <person name="Howarth C."/>
            <person name="Mehta T."/>
            <person name="Neiman D."/>
            <person name="Pearson M."/>
            <person name="Roberts A."/>
            <person name="Saif S."/>
            <person name="Shea T."/>
            <person name="Shenoy N."/>
            <person name="Sisk P."/>
            <person name="Stolte C."/>
            <person name="Sykes S."/>
            <person name="White J."/>
            <person name="Yandava C."/>
            <person name="Haas B."/>
            <person name="Nusbaum C."/>
            <person name="Birren B."/>
        </authorList>
    </citation>
    <scope>NUCLEOTIDE SEQUENCE [LARGE SCALE GENOMIC DNA]</scope>
    <source>
        <strain evidence="5">ATCC 50818</strain>
    </source>
</reference>